<dbReference type="EMBL" id="KJ820684">
    <property type="protein sequence ID" value="AIC83334.1"/>
    <property type="molecule type" value="Genomic_DNA"/>
</dbReference>
<dbReference type="GeneID" id="19736926"/>
<organism evidence="1">
    <name type="scientific">Batis maritima</name>
    <name type="common">Maritime saltwort</name>
    <dbReference type="NCBI Taxonomy" id="4436"/>
    <lineage>
        <taxon>Eukaryota</taxon>
        <taxon>Viridiplantae</taxon>
        <taxon>Streptophyta</taxon>
        <taxon>Embryophyta</taxon>
        <taxon>Tracheophyta</taxon>
        <taxon>Spermatophyta</taxon>
        <taxon>Magnoliopsida</taxon>
        <taxon>eudicotyledons</taxon>
        <taxon>Gunneridae</taxon>
        <taxon>Pentapetalae</taxon>
        <taxon>rosids</taxon>
        <taxon>malvids</taxon>
        <taxon>Brassicales</taxon>
        <taxon>Bataceae</taxon>
        <taxon>Batis</taxon>
    </lineage>
</organism>
<dbReference type="AlphaFoldDB" id="A0A068BF53"/>
<protein>
    <submittedName>
        <fullName evidence="1">Orf148b</fullName>
    </submittedName>
</protein>
<gene>
    <name evidence="1" type="primary">orf148b</name>
</gene>
<dbReference type="RefSeq" id="YP_009045731.1">
    <property type="nucleotide sequence ID" value="NC_024429.1"/>
</dbReference>
<geneLocation type="mitochondrion" evidence="1"/>
<reference evidence="1" key="1">
    <citation type="journal article" date="2014" name="Mitochondrion">
        <title>Comparative analysis of 11 Brassicales mitochondrial genomes and the mitochondrial transcriptome of Brassica oleracea.</title>
        <authorList>
            <person name="Grewe F."/>
            <person name="Edger P.P."/>
            <person name="Keren I."/>
            <person name="Sultan L."/>
            <person name="Pires J.C."/>
            <person name="Ostersetzer-Biran O."/>
            <person name="Mower J.P."/>
        </authorList>
    </citation>
    <scope>NUCLEOTIDE SEQUENCE</scope>
</reference>
<evidence type="ECO:0000313" key="1">
    <source>
        <dbReference type="EMBL" id="AIC83334.1"/>
    </source>
</evidence>
<name>A0A068BF53_BATMA</name>
<accession>A0A068BF53</accession>
<sequence>MGNKTECTGFLARATIKPETKAGLDKTESIMVRRPSLKWNFHAEARTSMKVDLFITTSAVVRLSFSFSKPSPSTKALAELLTESQISLDTENFLCAQVDQRFGLLLPHLLAFFSPEKIKQAEIKKKEEKLGHVYQERRPSLRPAVFYF</sequence>
<keyword evidence="1" id="KW-0496">Mitochondrion</keyword>
<proteinExistence type="predicted"/>